<dbReference type="InterPro" id="IPR012551">
    <property type="entry name" value="DUF1707_SHOCT-like"/>
</dbReference>
<dbReference type="RefSeq" id="WP_253672227.1">
    <property type="nucleotide sequence ID" value="NZ_JAMTCP010000041.1"/>
</dbReference>
<dbReference type="Pfam" id="PF08044">
    <property type="entry name" value="DUF1707"/>
    <property type="match status" value="1"/>
</dbReference>
<organism evidence="2 3">
    <name type="scientific">Streptoalloteichus tenebrarius (strain ATCC 17920 / DSM 40477 / JCM 4838 / CBS 697.72 / NBRC 16177 / NCIMB 11028 / NRRL B-12390 / A12253. 1 / ISP 5477)</name>
    <name type="common">Streptomyces tenebrarius</name>
    <dbReference type="NCBI Taxonomy" id="1933"/>
    <lineage>
        <taxon>Bacteria</taxon>
        <taxon>Bacillati</taxon>
        <taxon>Actinomycetota</taxon>
        <taxon>Actinomycetes</taxon>
        <taxon>Pseudonocardiales</taxon>
        <taxon>Pseudonocardiaceae</taxon>
        <taxon>Streptoalloteichus</taxon>
    </lineage>
</organism>
<name>A0ABT1I0X1_STRSD</name>
<sequence length="207" mass="22373">MTTSAPVPPRDLRVSDAERGHVVDLLQRATGRGLLDLTEFTRRADLAMAARTRGELNAVLIDLPGLVNREVDARDTLAMEHTASSLTRRGRWVVPRRLVLRGRMGSSTLDLTEAVIPHPVVTIELSYSMSSMTLVLPPGASVDLDELTVVAGSVKDQVGAGAALGTPHVVVRGSVRAGSVVVARPRTIMRLGPLTVRHPWKVDWARD</sequence>
<protein>
    <recommendedName>
        <fullName evidence="1">DUF1707 domain-containing protein</fullName>
    </recommendedName>
</protein>
<dbReference type="Proteomes" id="UP001205311">
    <property type="component" value="Unassembled WGS sequence"/>
</dbReference>
<accession>A0ABT1I0X1</accession>
<dbReference type="PANTHER" id="PTHR40763:SF5">
    <property type="entry name" value="MEMBRANE PROTEIN"/>
    <property type="match status" value="1"/>
</dbReference>
<dbReference type="PANTHER" id="PTHR40763">
    <property type="entry name" value="MEMBRANE PROTEIN-RELATED"/>
    <property type="match status" value="1"/>
</dbReference>
<comment type="caution">
    <text evidence="2">The sequence shown here is derived from an EMBL/GenBank/DDBJ whole genome shotgun (WGS) entry which is preliminary data.</text>
</comment>
<evidence type="ECO:0000259" key="1">
    <source>
        <dbReference type="Pfam" id="PF08044"/>
    </source>
</evidence>
<evidence type="ECO:0000313" key="2">
    <source>
        <dbReference type="EMBL" id="MCP2261400.1"/>
    </source>
</evidence>
<proteinExistence type="predicted"/>
<reference evidence="2 3" key="1">
    <citation type="submission" date="2022-06" db="EMBL/GenBank/DDBJ databases">
        <title>Genomic Encyclopedia of Archaeal and Bacterial Type Strains, Phase II (KMG-II): from individual species to whole genera.</title>
        <authorList>
            <person name="Goeker M."/>
        </authorList>
    </citation>
    <scope>NUCLEOTIDE SEQUENCE [LARGE SCALE GENOMIC DNA]</scope>
    <source>
        <strain evidence="2 3">DSM 40477</strain>
    </source>
</reference>
<gene>
    <name evidence="2" type="ORF">LX15_005126</name>
</gene>
<evidence type="ECO:0000313" key="3">
    <source>
        <dbReference type="Proteomes" id="UP001205311"/>
    </source>
</evidence>
<keyword evidence="3" id="KW-1185">Reference proteome</keyword>
<dbReference type="EMBL" id="JAMTCP010000041">
    <property type="protein sequence ID" value="MCP2261400.1"/>
    <property type="molecule type" value="Genomic_DNA"/>
</dbReference>
<feature type="domain" description="DUF1707" evidence="1">
    <location>
        <begin position="12"/>
        <end position="64"/>
    </location>
</feature>